<accession>A0ACB9SZ51</accession>
<evidence type="ECO:0000313" key="2">
    <source>
        <dbReference type="Proteomes" id="UP001056778"/>
    </source>
</evidence>
<reference evidence="1" key="1">
    <citation type="submission" date="2022-04" db="EMBL/GenBank/DDBJ databases">
        <title>Chromosome-scale genome assembly of Holotrichia oblita Faldermann.</title>
        <authorList>
            <person name="Rongchong L."/>
        </authorList>
    </citation>
    <scope>NUCLEOTIDE SEQUENCE</scope>
    <source>
        <strain evidence="1">81SQS9</strain>
    </source>
</reference>
<protein>
    <submittedName>
        <fullName evidence="1">Uncharacterized protein</fullName>
    </submittedName>
</protein>
<proteinExistence type="predicted"/>
<keyword evidence="2" id="KW-1185">Reference proteome</keyword>
<dbReference type="Proteomes" id="UP001056778">
    <property type="component" value="Chromosome 6"/>
</dbReference>
<comment type="caution">
    <text evidence="1">The sequence shown here is derived from an EMBL/GenBank/DDBJ whole genome shotgun (WGS) entry which is preliminary data.</text>
</comment>
<gene>
    <name evidence="1" type="ORF">MML48_6g00011699</name>
</gene>
<evidence type="ECO:0000313" key="1">
    <source>
        <dbReference type="EMBL" id="KAI4459788.1"/>
    </source>
</evidence>
<dbReference type="EMBL" id="CM043020">
    <property type="protein sequence ID" value="KAI4459788.1"/>
    <property type="molecule type" value="Genomic_DNA"/>
</dbReference>
<name>A0ACB9SZ51_HOLOL</name>
<organism evidence="1 2">
    <name type="scientific">Holotrichia oblita</name>
    <name type="common">Chafer beetle</name>
    <dbReference type="NCBI Taxonomy" id="644536"/>
    <lineage>
        <taxon>Eukaryota</taxon>
        <taxon>Metazoa</taxon>
        <taxon>Ecdysozoa</taxon>
        <taxon>Arthropoda</taxon>
        <taxon>Hexapoda</taxon>
        <taxon>Insecta</taxon>
        <taxon>Pterygota</taxon>
        <taxon>Neoptera</taxon>
        <taxon>Endopterygota</taxon>
        <taxon>Coleoptera</taxon>
        <taxon>Polyphaga</taxon>
        <taxon>Scarabaeiformia</taxon>
        <taxon>Scarabaeidae</taxon>
        <taxon>Melolonthinae</taxon>
        <taxon>Holotrichia</taxon>
    </lineage>
</organism>
<sequence length="409" mass="45095">MGKRGKCLTIECKNKILDELDKGVAVTALAEAVTDSDILKWNDDVAIMSGVESDSDANEEDTLIQPEPQHSISTSTAIEIIDNVIAWASLNGDIDASGIATLHKIREKAVHIKHQEKDLHKLKRGATFSILSTFPDSADVLPKMNGFFNGSPSPPPHLNTTVYGTPRSLHSQISNVSSNSTDEYKTPDGTLDSHWFEIQKSFSCDTVGIMGMTQTNMEKENNKNKPEESLKEGVLRSKSDYQIPRYSPISHTFEKFVQKSDNLFSLLTPVAKRKNHDQNHSTPNNNRSVSSYTFKVPSSPIAKQGPTMQTRTSSLTSLKHGSLGLDFANLRQPQRNPSSSSLVLSETGSLDRAKAALERRKKAQMQETESGSTTGRVEETRVNPDHLIAELLKNTNLEQADDSAESKFD</sequence>